<dbReference type="InterPro" id="IPR035906">
    <property type="entry name" value="MetI-like_sf"/>
</dbReference>
<feature type="transmembrane region" description="Helical" evidence="7">
    <location>
        <begin position="221"/>
        <end position="239"/>
    </location>
</feature>
<name>A0A540VJ73_9CHLR</name>
<dbReference type="EMBL" id="VIGC01000006">
    <property type="protein sequence ID" value="TQE96814.1"/>
    <property type="molecule type" value="Genomic_DNA"/>
</dbReference>
<dbReference type="SUPFAM" id="SSF161098">
    <property type="entry name" value="MetI-like"/>
    <property type="match status" value="1"/>
</dbReference>
<evidence type="ECO:0000256" key="3">
    <source>
        <dbReference type="ARBA" id="ARBA00022475"/>
    </source>
</evidence>
<keyword evidence="10" id="KW-1185">Reference proteome</keyword>
<dbReference type="InterPro" id="IPR050366">
    <property type="entry name" value="BP-dependent_transpt_permease"/>
</dbReference>
<keyword evidence="5 7" id="KW-1133">Transmembrane helix</keyword>
<accession>A0A540VJ73</accession>
<keyword evidence="3" id="KW-1003">Cell membrane</keyword>
<organism evidence="9 10">
    <name type="scientific">Litorilinea aerophila</name>
    <dbReference type="NCBI Taxonomy" id="1204385"/>
    <lineage>
        <taxon>Bacteria</taxon>
        <taxon>Bacillati</taxon>
        <taxon>Chloroflexota</taxon>
        <taxon>Caldilineae</taxon>
        <taxon>Caldilineales</taxon>
        <taxon>Caldilineaceae</taxon>
        <taxon>Litorilinea</taxon>
    </lineage>
</organism>
<dbReference type="CDD" id="cd06261">
    <property type="entry name" value="TM_PBP2"/>
    <property type="match status" value="1"/>
</dbReference>
<comment type="caution">
    <text evidence="9">The sequence shown here is derived from an EMBL/GenBank/DDBJ whole genome shotgun (WGS) entry which is preliminary data.</text>
</comment>
<dbReference type="RefSeq" id="WP_141609186.1">
    <property type="nucleotide sequence ID" value="NZ_VIGC02000006.1"/>
</dbReference>
<protein>
    <submittedName>
        <fullName evidence="9">ABC transporter permease</fullName>
    </submittedName>
</protein>
<dbReference type="PROSITE" id="PS50928">
    <property type="entry name" value="ABC_TM1"/>
    <property type="match status" value="1"/>
</dbReference>
<feature type="transmembrane region" description="Helical" evidence="7">
    <location>
        <begin position="152"/>
        <end position="177"/>
    </location>
</feature>
<keyword evidence="4 7" id="KW-0812">Transmembrane</keyword>
<dbReference type="OrthoDB" id="9776213at2"/>
<keyword evidence="2 7" id="KW-0813">Transport</keyword>
<evidence type="ECO:0000256" key="1">
    <source>
        <dbReference type="ARBA" id="ARBA00004651"/>
    </source>
</evidence>
<evidence type="ECO:0000259" key="8">
    <source>
        <dbReference type="PROSITE" id="PS50928"/>
    </source>
</evidence>
<keyword evidence="6 7" id="KW-0472">Membrane</keyword>
<dbReference type="Pfam" id="PF12911">
    <property type="entry name" value="OppC_N"/>
    <property type="match status" value="1"/>
</dbReference>
<dbReference type="InterPro" id="IPR000515">
    <property type="entry name" value="MetI-like"/>
</dbReference>
<evidence type="ECO:0000256" key="6">
    <source>
        <dbReference type="ARBA" id="ARBA00023136"/>
    </source>
</evidence>
<dbReference type="PANTHER" id="PTHR43386:SF1">
    <property type="entry name" value="D,D-DIPEPTIDE TRANSPORT SYSTEM PERMEASE PROTEIN DDPC-RELATED"/>
    <property type="match status" value="1"/>
</dbReference>
<dbReference type="GO" id="GO:0055085">
    <property type="term" value="P:transmembrane transport"/>
    <property type="evidence" value="ECO:0007669"/>
    <property type="project" value="InterPro"/>
</dbReference>
<feature type="transmembrane region" description="Helical" evidence="7">
    <location>
        <begin position="273"/>
        <end position="297"/>
    </location>
</feature>
<evidence type="ECO:0000256" key="7">
    <source>
        <dbReference type="RuleBase" id="RU363032"/>
    </source>
</evidence>
<evidence type="ECO:0000313" key="10">
    <source>
        <dbReference type="Proteomes" id="UP000317371"/>
    </source>
</evidence>
<dbReference type="Gene3D" id="1.10.3720.10">
    <property type="entry name" value="MetI-like"/>
    <property type="match status" value="1"/>
</dbReference>
<feature type="domain" description="ABC transmembrane type-1" evidence="8">
    <location>
        <begin position="104"/>
        <end position="294"/>
    </location>
</feature>
<comment type="subcellular location">
    <subcellularLocation>
        <location evidence="1 7">Cell membrane</location>
        <topology evidence="1 7">Multi-pass membrane protein</topology>
    </subcellularLocation>
</comment>
<feature type="transmembrane region" description="Helical" evidence="7">
    <location>
        <begin position="108"/>
        <end position="132"/>
    </location>
</feature>
<evidence type="ECO:0000256" key="4">
    <source>
        <dbReference type="ARBA" id="ARBA00022692"/>
    </source>
</evidence>
<evidence type="ECO:0000313" key="9">
    <source>
        <dbReference type="EMBL" id="TQE96814.1"/>
    </source>
</evidence>
<reference evidence="9 10" key="1">
    <citation type="submission" date="2019-06" db="EMBL/GenBank/DDBJ databases">
        <title>Genome sequence of Litorilinea aerophila BAA-2444.</title>
        <authorList>
            <person name="Maclea K.S."/>
            <person name="Maurais E.G."/>
            <person name="Iannazzi L.C."/>
        </authorList>
    </citation>
    <scope>NUCLEOTIDE SEQUENCE [LARGE SCALE GENOMIC DNA]</scope>
    <source>
        <strain evidence="9 10">ATCC BAA-2444</strain>
    </source>
</reference>
<evidence type="ECO:0000256" key="5">
    <source>
        <dbReference type="ARBA" id="ARBA00022989"/>
    </source>
</evidence>
<feature type="transmembrane region" description="Helical" evidence="7">
    <location>
        <begin position="43"/>
        <end position="65"/>
    </location>
</feature>
<dbReference type="AlphaFoldDB" id="A0A540VJ73"/>
<gene>
    <name evidence="9" type="ORF">FKZ61_06030</name>
</gene>
<dbReference type="PANTHER" id="PTHR43386">
    <property type="entry name" value="OLIGOPEPTIDE TRANSPORT SYSTEM PERMEASE PROTEIN APPC"/>
    <property type="match status" value="1"/>
</dbReference>
<comment type="similarity">
    <text evidence="7">Belongs to the binding-protein-dependent transport system permease family.</text>
</comment>
<dbReference type="InterPro" id="IPR025966">
    <property type="entry name" value="OppC_N"/>
</dbReference>
<dbReference type="InParanoid" id="A0A540VJ73"/>
<dbReference type="Proteomes" id="UP000317371">
    <property type="component" value="Unassembled WGS sequence"/>
</dbReference>
<proteinExistence type="inferred from homology"/>
<dbReference type="GO" id="GO:0005886">
    <property type="term" value="C:plasma membrane"/>
    <property type="evidence" value="ECO:0007669"/>
    <property type="project" value="UniProtKB-SubCell"/>
</dbReference>
<evidence type="ECO:0000256" key="2">
    <source>
        <dbReference type="ARBA" id="ARBA00022448"/>
    </source>
</evidence>
<dbReference type="Pfam" id="PF00528">
    <property type="entry name" value="BPD_transp_1"/>
    <property type="match status" value="1"/>
</dbReference>
<sequence length="310" mass="33252">MRELTPALAREKPGASVVMQPEQPGLVTRWQRSVMRFVRSSPIGTVAVLIWLALILVAIFAPVLAPYDPLEADYGAVRQGPTAAHWLGTDHLGRDVLSRIIYGSRITLIVSLSSVLLGDLLGFIWGIASGYLGGRFDMLSQRLVDILMSFPALILALLLLVVLGAGLTTVIVAIAVTRIPSSTRITRSVVLSIKETAYVEAARMIGASQLRIMRLHIAPQCVAPILVVATLHLGAAIFAESALSFLGMGIPPPAPSWGNMLGGVLAAAFKPPWWLVVFPGVAITIAIMAANLMGDALRDFLDPKLKKRLE</sequence>